<dbReference type="Proteomes" id="UP000297866">
    <property type="component" value="Unassembled WGS sequence"/>
</dbReference>
<dbReference type="SUPFAM" id="SSF51679">
    <property type="entry name" value="Bacterial luciferase-like"/>
    <property type="match status" value="1"/>
</dbReference>
<evidence type="ECO:0000256" key="4">
    <source>
        <dbReference type="ARBA" id="ARBA00023033"/>
    </source>
</evidence>
<dbReference type="PANTHER" id="PTHR42847:SF8">
    <property type="entry name" value="CONSERVED PROTEIN"/>
    <property type="match status" value="1"/>
</dbReference>
<gene>
    <name evidence="6" type="ORF">E3O23_14930</name>
</gene>
<evidence type="ECO:0000313" key="6">
    <source>
        <dbReference type="EMBL" id="TFB47574.1"/>
    </source>
</evidence>
<dbReference type="NCBIfam" id="TIGR03560">
    <property type="entry name" value="F420_Rv1855c"/>
    <property type="match status" value="1"/>
</dbReference>
<proteinExistence type="predicted"/>
<name>A0A4R8UCV2_9MICO</name>
<protein>
    <submittedName>
        <fullName evidence="6">LLM class F420-dependent oxidoreductase</fullName>
    </submittedName>
</protein>
<dbReference type="RefSeq" id="WP_134492351.1">
    <property type="nucleotide sequence ID" value="NZ_SOEZ01000072.1"/>
</dbReference>
<evidence type="ECO:0000256" key="1">
    <source>
        <dbReference type="ARBA" id="ARBA00022630"/>
    </source>
</evidence>
<dbReference type="PANTHER" id="PTHR42847">
    <property type="entry name" value="ALKANESULFONATE MONOOXYGENASE"/>
    <property type="match status" value="1"/>
</dbReference>
<dbReference type="InterPro" id="IPR011251">
    <property type="entry name" value="Luciferase-like_dom"/>
</dbReference>
<organism evidence="6 7">
    <name type="scientific">Cryobacterium tagatosivorans</name>
    <dbReference type="NCBI Taxonomy" id="1259199"/>
    <lineage>
        <taxon>Bacteria</taxon>
        <taxon>Bacillati</taxon>
        <taxon>Actinomycetota</taxon>
        <taxon>Actinomycetes</taxon>
        <taxon>Micrococcales</taxon>
        <taxon>Microbacteriaceae</taxon>
        <taxon>Cryobacterium</taxon>
    </lineage>
</organism>
<evidence type="ECO:0000259" key="5">
    <source>
        <dbReference type="Pfam" id="PF00296"/>
    </source>
</evidence>
<dbReference type="InterPro" id="IPR036661">
    <property type="entry name" value="Luciferase-like_sf"/>
</dbReference>
<dbReference type="Pfam" id="PF00296">
    <property type="entry name" value="Bac_luciferase"/>
    <property type="match status" value="1"/>
</dbReference>
<keyword evidence="2" id="KW-0288">FMN</keyword>
<dbReference type="GO" id="GO:0008726">
    <property type="term" value="F:alkanesulfonate monooxygenase activity"/>
    <property type="evidence" value="ECO:0007669"/>
    <property type="project" value="TreeGrafter"/>
</dbReference>
<comment type="caution">
    <text evidence="6">The sequence shown here is derived from an EMBL/GenBank/DDBJ whole genome shotgun (WGS) entry which is preliminary data.</text>
</comment>
<feature type="domain" description="Luciferase-like" evidence="5">
    <location>
        <begin position="1"/>
        <end position="300"/>
    </location>
</feature>
<dbReference type="Gene3D" id="3.20.20.30">
    <property type="entry name" value="Luciferase-like domain"/>
    <property type="match status" value="1"/>
</dbReference>
<evidence type="ECO:0000256" key="3">
    <source>
        <dbReference type="ARBA" id="ARBA00023002"/>
    </source>
</evidence>
<reference evidence="6 7" key="1">
    <citation type="submission" date="2019-03" db="EMBL/GenBank/DDBJ databases">
        <title>Genomics of glacier-inhabiting Cryobacterium strains.</title>
        <authorList>
            <person name="Liu Q."/>
            <person name="Xin Y.-H."/>
        </authorList>
    </citation>
    <scope>NUCLEOTIDE SEQUENCE [LARGE SCALE GENOMIC DNA]</scope>
    <source>
        <strain evidence="6 7">Sr47</strain>
    </source>
</reference>
<keyword evidence="4" id="KW-0503">Monooxygenase</keyword>
<dbReference type="AlphaFoldDB" id="A0A4R8UCV2"/>
<evidence type="ECO:0000256" key="2">
    <source>
        <dbReference type="ARBA" id="ARBA00022643"/>
    </source>
</evidence>
<dbReference type="EMBL" id="SOEZ01000072">
    <property type="protein sequence ID" value="TFB47574.1"/>
    <property type="molecule type" value="Genomic_DNA"/>
</dbReference>
<keyword evidence="3" id="KW-0560">Oxidoreductase</keyword>
<dbReference type="InterPro" id="IPR050172">
    <property type="entry name" value="SsuD_RutA_monooxygenase"/>
</dbReference>
<dbReference type="OrthoDB" id="143323at2"/>
<keyword evidence="7" id="KW-1185">Reference proteome</keyword>
<keyword evidence="1" id="KW-0285">Flavoprotein</keyword>
<dbReference type="GO" id="GO:0046306">
    <property type="term" value="P:alkanesulfonate catabolic process"/>
    <property type="evidence" value="ECO:0007669"/>
    <property type="project" value="TreeGrafter"/>
</dbReference>
<accession>A0A4R8UCV2</accession>
<dbReference type="InterPro" id="IPR019952">
    <property type="entry name" value="F420_OxRdatse_Rv1855c_pred"/>
</dbReference>
<evidence type="ECO:0000313" key="7">
    <source>
        <dbReference type="Proteomes" id="UP000297866"/>
    </source>
</evidence>
<sequence>MRFGLFVPQGWRHDLVGIDPAEQWAAMSGLAAHADAGAWESIWVYDHFHTVPVPSEEATHEAWTLMSAFAATTTRIRLGQMCTCMSYRNPAYLAKVASTIDIISGGRVEMGIGAGWYEHEWRAYGYGFPRAGERLARLDEGVQIMRQAWTTGTATLDGEHYQVDGAIVRPLPLQEGGIPIWIAGGGEKVTLRIAAQYANYTNFDGSPEGFTHKSRLLEEHCAAVGTDFGAITRSANYNTVIGRDEAEVAERLDAIEARVTPYLGAAGAESFMAEYRGGKALCVGTPEQIVERLAAMKARGLGYAIHYFPEAAYDRSGIELFEREVMPALLTIESGSNASIAGIAE</sequence>